<comment type="catalytic activity">
    <reaction evidence="6">
        <text>Exonucleolytic cleavage in either 5'- to 3'- or 3'- to 5'-direction to yield nucleoside 5'-phosphates.</text>
        <dbReference type="EC" id="3.1.11.6"/>
    </reaction>
</comment>
<dbReference type="GO" id="GO:0009318">
    <property type="term" value="C:exodeoxyribonuclease VII complex"/>
    <property type="evidence" value="ECO:0007669"/>
    <property type="project" value="UniProtKB-UniRule"/>
</dbReference>
<evidence type="ECO:0000256" key="7">
    <source>
        <dbReference type="SAM" id="Coils"/>
    </source>
</evidence>
<dbReference type="PANTHER" id="PTHR34137:SF1">
    <property type="entry name" value="EXODEOXYRIBONUCLEASE 7 SMALL SUBUNIT"/>
    <property type="match status" value="1"/>
</dbReference>
<evidence type="ECO:0000313" key="8">
    <source>
        <dbReference type="EMBL" id="MBD2857787.1"/>
    </source>
</evidence>
<dbReference type="InterPro" id="IPR003761">
    <property type="entry name" value="Exonuc_VII_S"/>
</dbReference>
<keyword evidence="2 6" id="KW-0963">Cytoplasm</keyword>
<keyword evidence="4 6" id="KW-0378">Hydrolase</keyword>
<keyword evidence="3 6" id="KW-0540">Nuclease</keyword>
<keyword evidence="7" id="KW-0175">Coiled coil</keyword>
<evidence type="ECO:0000256" key="5">
    <source>
        <dbReference type="ARBA" id="ARBA00022839"/>
    </source>
</evidence>
<evidence type="ECO:0000256" key="3">
    <source>
        <dbReference type="ARBA" id="ARBA00022722"/>
    </source>
</evidence>
<evidence type="ECO:0000256" key="6">
    <source>
        <dbReference type="HAMAP-Rule" id="MF_00337"/>
    </source>
</evidence>
<accession>A0A927C0T0</accession>
<proteinExistence type="inferred from homology"/>
<comment type="similarity">
    <text evidence="1 6">Belongs to the XseB family.</text>
</comment>
<gene>
    <name evidence="6" type="primary">xseB</name>
    <name evidence="8" type="ORF">IB286_02125</name>
</gene>
<reference evidence="8" key="1">
    <citation type="submission" date="2020-09" db="EMBL/GenBank/DDBJ databases">
        <authorList>
            <person name="Yoon J.-W."/>
        </authorList>
    </citation>
    <scope>NUCLEOTIDE SEQUENCE</scope>
    <source>
        <strain evidence="8">KMU-158</strain>
    </source>
</reference>
<evidence type="ECO:0000256" key="1">
    <source>
        <dbReference type="ARBA" id="ARBA00009998"/>
    </source>
</evidence>
<keyword evidence="9" id="KW-1185">Reference proteome</keyword>
<evidence type="ECO:0000256" key="2">
    <source>
        <dbReference type="ARBA" id="ARBA00022490"/>
    </source>
</evidence>
<dbReference type="Pfam" id="PF02609">
    <property type="entry name" value="Exonuc_VII_S"/>
    <property type="match status" value="1"/>
</dbReference>
<dbReference type="PANTHER" id="PTHR34137">
    <property type="entry name" value="EXODEOXYRIBONUCLEASE 7 SMALL SUBUNIT"/>
    <property type="match status" value="1"/>
</dbReference>
<comment type="function">
    <text evidence="6">Bidirectionally degrades single-stranded DNA into large acid-insoluble oligonucleotides, which are then degraded further into small acid-soluble oligonucleotides.</text>
</comment>
<comment type="subcellular location">
    <subcellularLocation>
        <location evidence="6">Cytoplasm</location>
    </subcellularLocation>
</comment>
<dbReference type="HAMAP" id="MF_00337">
    <property type="entry name" value="Exonuc_7_S"/>
    <property type="match status" value="1"/>
</dbReference>
<dbReference type="NCBIfam" id="NF002140">
    <property type="entry name" value="PRK00977.1-4"/>
    <property type="match status" value="1"/>
</dbReference>
<dbReference type="GO" id="GO:0008855">
    <property type="term" value="F:exodeoxyribonuclease VII activity"/>
    <property type="evidence" value="ECO:0007669"/>
    <property type="project" value="UniProtKB-UniRule"/>
</dbReference>
<dbReference type="NCBIfam" id="TIGR01280">
    <property type="entry name" value="xseB"/>
    <property type="match status" value="1"/>
</dbReference>
<dbReference type="PIRSF" id="PIRSF006488">
    <property type="entry name" value="Exonuc_VII_S"/>
    <property type="match status" value="1"/>
</dbReference>
<comment type="subunit">
    <text evidence="6">Heterooligomer composed of large and small subunits.</text>
</comment>
<dbReference type="SUPFAM" id="SSF116842">
    <property type="entry name" value="XseB-like"/>
    <property type="match status" value="1"/>
</dbReference>
<dbReference type="EC" id="3.1.11.6" evidence="6"/>
<organism evidence="8 9">
    <name type="scientific">Spongiibacter pelagi</name>
    <dbReference type="NCBI Taxonomy" id="2760804"/>
    <lineage>
        <taxon>Bacteria</taxon>
        <taxon>Pseudomonadati</taxon>
        <taxon>Pseudomonadota</taxon>
        <taxon>Gammaproteobacteria</taxon>
        <taxon>Cellvibrionales</taxon>
        <taxon>Spongiibacteraceae</taxon>
        <taxon>Spongiibacter</taxon>
    </lineage>
</organism>
<evidence type="ECO:0000256" key="4">
    <source>
        <dbReference type="ARBA" id="ARBA00022801"/>
    </source>
</evidence>
<evidence type="ECO:0000313" key="9">
    <source>
        <dbReference type="Proteomes" id="UP000610558"/>
    </source>
</evidence>
<keyword evidence="5 6" id="KW-0269">Exonuclease</keyword>
<dbReference type="RefSeq" id="WP_190762004.1">
    <property type="nucleotide sequence ID" value="NZ_JACXLD010000001.1"/>
</dbReference>
<name>A0A927C0T0_9GAMM</name>
<dbReference type="Gene3D" id="1.10.287.1040">
    <property type="entry name" value="Exonuclease VII, small subunit"/>
    <property type="match status" value="1"/>
</dbReference>
<dbReference type="Proteomes" id="UP000610558">
    <property type="component" value="Unassembled WGS sequence"/>
</dbReference>
<dbReference type="GO" id="GO:0006308">
    <property type="term" value="P:DNA catabolic process"/>
    <property type="evidence" value="ECO:0007669"/>
    <property type="project" value="UniProtKB-UniRule"/>
</dbReference>
<dbReference type="AlphaFoldDB" id="A0A927C0T0"/>
<dbReference type="EMBL" id="JACXLD010000001">
    <property type="protein sequence ID" value="MBD2857787.1"/>
    <property type="molecule type" value="Genomic_DNA"/>
</dbReference>
<comment type="caution">
    <text evidence="8">The sequence shown here is derived from an EMBL/GenBank/DDBJ whole genome shotgun (WGS) entry which is preliminary data.</text>
</comment>
<dbReference type="InterPro" id="IPR037004">
    <property type="entry name" value="Exonuc_VII_ssu_sf"/>
</dbReference>
<dbReference type="GO" id="GO:0005829">
    <property type="term" value="C:cytosol"/>
    <property type="evidence" value="ECO:0007669"/>
    <property type="project" value="TreeGrafter"/>
</dbReference>
<protein>
    <recommendedName>
        <fullName evidence="6">Exodeoxyribonuclease 7 small subunit</fullName>
        <ecNumber evidence="6">3.1.11.6</ecNumber>
    </recommendedName>
    <alternativeName>
        <fullName evidence="6">Exodeoxyribonuclease VII small subunit</fullName>
        <shortName evidence="6">Exonuclease VII small subunit</shortName>
    </alternativeName>
</protein>
<feature type="coiled-coil region" evidence="7">
    <location>
        <begin position="13"/>
        <end position="64"/>
    </location>
</feature>
<sequence>MAKTKAIDFEATLAELEQLVQRMESGELNLEDSLKAFEQGMELSKNCQQALSEAEQKVQILLANENQDATNPL</sequence>